<dbReference type="RefSeq" id="WP_346143608.1">
    <property type="nucleotide sequence ID" value="NZ_BAAATE010000002.1"/>
</dbReference>
<evidence type="ECO:0000313" key="4">
    <source>
        <dbReference type="Proteomes" id="UP001501666"/>
    </source>
</evidence>
<evidence type="ECO:0000256" key="2">
    <source>
        <dbReference type="SAM" id="Phobius"/>
    </source>
</evidence>
<accession>A0ABP6DNA5</accession>
<name>A0ABP6DNA5_9ACTN</name>
<evidence type="ECO:0008006" key="5">
    <source>
        <dbReference type="Google" id="ProtNLM"/>
    </source>
</evidence>
<protein>
    <recommendedName>
        <fullName evidence="5">DUF4129 domain-containing protein</fullName>
    </recommendedName>
</protein>
<keyword evidence="2" id="KW-1133">Transmembrane helix</keyword>
<gene>
    <name evidence="3" type="ORF">GCM10010412_009890</name>
</gene>
<dbReference type="EMBL" id="BAAATE010000002">
    <property type="protein sequence ID" value="GAA2646850.1"/>
    <property type="molecule type" value="Genomic_DNA"/>
</dbReference>
<keyword evidence="2" id="KW-0812">Transmembrane</keyword>
<organism evidence="3 4">
    <name type="scientific">Nonomuraea recticatena</name>
    <dbReference type="NCBI Taxonomy" id="46178"/>
    <lineage>
        <taxon>Bacteria</taxon>
        <taxon>Bacillati</taxon>
        <taxon>Actinomycetota</taxon>
        <taxon>Actinomycetes</taxon>
        <taxon>Streptosporangiales</taxon>
        <taxon>Streptosporangiaceae</taxon>
        <taxon>Nonomuraea</taxon>
    </lineage>
</organism>
<keyword evidence="4" id="KW-1185">Reference proteome</keyword>
<feature type="region of interest" description="Disordered" evidence="1">
    <location>
        <begin position="27"/>
        <end position="48"/>
    </location>
</feature>
<sequence>MKLGFVMLAIGVVVLLIWLVVSGDAEQPRCGGERMSPGEWCSSRKSGPSSFEEKQESAAAVAFWLLRLGAILALGGVGVLVGERVTRRLRTGLTPWARARERRAAKAAAAARTLPERVSPRQLAREVRKFELAVVPQLGYSRQEVDDLVSRIVAGLEGKGPAVDRREIVSFLSSPTLSSPGYDSSSARVFLTNLFGLMGRI</sequence>
<evidence type="ECO:0000256" key="1">
    <source>
        <dbReference type="SAM" id="MobiDB-lite"/>
    </source>
</evidence>
<proteinExistence type="predicted"/>
<dbReference type="Proteomes" id="UP001501666">
    <property type="component" value="Unassembled WGS sequence"/>
</dbReference>
<evidence type="ECO:0000313" key="3">
    <source>
        <dbReference type="EMBL" id="GAA2646850.1"/>
    </source>
</evidence>
<feature type="transmembrane region" description="Helical" evidence="2">
    <location>
        <begin position="58"/>
        <end position="81"/>
    </location>
</feature>
<keyword evidence="2" id="KW-0472">Membrane</keyword>
<comment type="caution">
    <text evidence="3">The sequence shown here is derived from an EMBL/GenBank/DDBJ whole genome shotgun (WGS) entry which is preliminary data.</text>
</comment>
<reference evidence="4" key="1">
    <citation type="journal article" date="2019" name="Int. J. Syst. Evol. Microbiol.">
        <title>The Global Catalogue of Microorganisms (GCM) 10K type strain sequencing project: providing services to taxonomists for standard genome sequencing and annotation.</title>
        <authorList>
            <consortium name="The Broad Institute Genomics Platform"/>
            <consortium name="The Broad Institute Genome Sequencing Center for Infectious Disease"/>
            <person name="Wu L."/>
            <person name="Ma J."/>
        </authorList>
    </citation>
    <scope>NUCLEOTIDE SEQUENCE [LARGE SCALE GENOMIC DNA]</scope>
    <source>
        <strain evidence="4">JCM 6835</strain>
    </source>
</reference>